<name>A0A0K6HP69_9HYPH</name>
<protein>
    <submittedName>
        <fullName evidence="5">Patatin-like phospholipase/acyl hydrolase</fullName>
    </submittedName>
</protein>
<sequence length="363" mass="39057">MSRKAKHFILSMDGSGIRGIIPLRVLEALDGRLRRAGVTRPLHQIFSLICGTSASGLIAAALAAPRNGGAGGEAAGTLSDLRHFFEVEARELFTYSFSKRLGRFVTNPLGLFDERYDARPLERMLKDRFGWTSMASALTHVMLPAYDIERRNLVMMSSAPGTDGARPDDYYFWEAVRASMAEPSFFEPARIDNLTRGCNEAMISGSAILGNPAMAAYAQARRMGWAAEDIVVISLGTGHAGGRAFEFGPACRWGALGWMLPSNGAPLLSVLQDGHAAATAGLAEQVFADLDGPAYYRFDGELPPEAEEMDNGRPGNLILLNGAADRIIRDQTLMLDELAALIAASCEEAEEAGATAGKEREAV</sequence>
<dbReference type="SUPFAM" id="SSF52151">
    <property type="entry name" value="FabD/lysophospholipase-like"/>
    <property type="match status" value="1"/>
</dbReference>
<dbReference type="InterPro" id="IPR016035">
    <property type="entry name" value="Acyl_Trfase/lysoPLipase"/>
</dbReference>
<evidence type="ECO:0000313" key="5">
    <source>
        <dbReference type="EMBL" id="CUA92710.1"/>
    </source>
</evidence>
<proteinExistence type="inferred from homology"/>
<dbReference type="GO" id="GO:0006629">
    <property type="term" value="P:lipid metabolic process"/>
    <property type="evidence" value="ECO:0007669"/>
    <property type="project" value="UniProtKB-KW"/>
</dbReference>
<feature type="domain" description="PNPLA" evidence="4">
    <location>
        <begin position="10"/>
        <end position="217"/>
    </location>
</feature>
<dbReference type="AlphaFoldDB" id="A0A0K6HP69"/>
<dbReference type="EMBL" id="CYHE01000002">
    <property type="protein sequence ID" value="CUA92710.1"/>
    <property type="molecule type" value="Genomic_DNA"/>
</dbReference>
<keyword evidence="6" id="KW-1185">Reference proteome</keyword>
<dbReference type="InterPro" id="IPR002641">
    <property type="entry name" value="PNPLA_dom"/>
</dbReference>
<accession>A0A0K6HP69</accession>
<keyword evidence="5" id="KW-0378">Hydrolase</keyword>
<evidence type="ECO:0000313" key="6">
    <source>
        <dbReference type="Proteomes" id="UP000183900"/>
    </source>
</evidence>
<reference evidence="6" key="1">
    <citation type="submission" date="2015-08" db="EMBL/GenBank/DDBJ databases">
        <authorList>
            <person name="Varghese N."/>
        </authorList>
    </citation>
    <scope>NUCLEOTIDE SEQUENCE [LARGE SCALE GENOMIC DNA]</scope>
    <source>
        <strain evidence="6">DSM 23407</strain>
    </source>
</reference>
<keyword evidence="2" id="KW-0443">Lipid metabolism</keyword>
<dbReference type="PROSITE" id="PS51635">
    <property type="entry name" value="PNPLA"/>
    <property type="match status" value="1"/>
</dbReference>
<gene>
    <name evidence="5" type="ORF">Ga0061067_10283</name>
</gene>
<comment type="caution">
    <text evidence="3">Lacks conserved residue(s) required for the propagation of feature annotation.</text>
</comment>
<dbReference type="Gene3D" id="3.40.1090.10">
    <property type="entry name" value="Cytosolic phospholipase A2 catalytic domain"/>
    <property type="match status" value="1"/>
</dbReference>
<dbReference type="PANTHER" id="PTHR32176:SF92">
    <property type="entry name" value="XYLOSE ISOMERASE"/>
    <property type="match status" value="1"/>
</dbReference>
<dbReference type="Pfam" id="PF01734">
    <property type="entry name" value="Patatin"/>
    <property type="match status" value="1"/>
</dbReference>
<comment type="similarity">
    <text evidence="1">Belongs to the patatin family.</text>
</comment>
<dbReference type="GO" id="GO:0004620">
    <property type="term" value="F:phospholipase activity"/>
    <property type="evidence" value="ECO:0007669"/>
    <property type="project" value="TreeGrafter"/>
</dbReference>
<organism evidence="5 6">
    <name type="scientific">Pannonibacter indicus</name>
    <dbReference type="NCBI Taxonomy" id="466044"/>
    <lineage>
        <taxon>Bacteria</taxon>
        <taxon>Pseudomonadati</taxon>
        <taxon>Pseudomonadota</taxon>
        <taxon>Alphaproteobacteria</taxon>
        <taxon>Hyphomicrobiales</taxon>
        <taxon>Stappiaceae</taxon>
        <taxon>Pannonibacter</taxon>
    </lineage>
</organism>
<dbReference type="Proteomes" id="UP000183900">
    <property type="component" value="Unassembled WGS sequence"/>
</dbReference>
<dbReference type="PANTHER" id="PTHR32176">
    <property type="entry name" value="XYLOSE ISOMERASE"/>
    <property type="match status" value="1"/>
</dbReference>
<evidence type="ECO:0000256" key="1">
    <source>
        <dbReference type="ARBA" id="ARBA00010240"/>
    </source>
</evidence>
<dbReference type="RefSeq" id="WP_082439964.1">
    <property type="nucleotide sequence ID" value="NZ_CYHE01000002.1"/>
</dbReference>
<feature type="short sequence motif" description="GXGXXG" evidence="3">
    <location>
        <begin position="14"/>
        <end position="19"/>
    </location>
</feature>
<dbReference type="GO" id="GO:0047372">
    <property type="term" value="F:monoacylglycerol lipase activity"/>
    <property type="evidence" value="ECO:0007669"/>
    <property type="project" value="TreeGrafter"/>
</dbReference>
<dbReference type="OrthoDB" id="9807112at2"/>
<evidence type="ECO:0000256" key="2">
    <source>
        <dbReference type="ARBA" id="ARBA00023098"/>
    </source>
</evidence>
<evidence type="ECO:0000256" key="3">
    <source>
        <dbReference type="PROSITE-ProRule" id="PRU01161"/>
    </source>
</evidence>
<evidence type="ECO:0000259" key="4">
    <source>
        <dbReference type="PROSITE" id="PS51635"/>
    </source>
</evidence>